<reference evidence="1" key="1">
    <citation type="journal article" date="2014" name="Front. Microbiol.">
        <title>High frequency of phylogenetically diverse reductive dehalogenase-homologous genes in deep subseafloor sedimentary metagenomes.</title>
        <authorList>
            <person name="Kawai M."/>
            <person name="Futagami T."/>
            <person name="Toyoda A."/>
            <person name="Takaki Y."/>
            <person name="Nishi S."/>
            <person name="Hori S."/>
            <person name="Arai W."/>
            <person name="Tsubouchi T."/>
            <person name="Morono Y."/>
            <person name="Uchiyama I."/>
            <person name="Ito T."/>
            <person name="Fujiyama A."/>
            <person name="Inagaki F."/>
            <person name="Takami H."/>
        </authorList>
    </citation>
    <scope>NUCLEOTIDE SEQUENCE</scope>
    <source>
        <strain evidence="1">Expedition CK06-06</strain>
    </source>
</reference>
<accession>X0TXA4</accession>
<feature type="non-terminal residue" evidence="1">
    <location>
        <position position="1"/>
    </location>
</feature>
<comment type="caution">
    <text evidence="1">The sequence shown here is derived from an EMBL/GenBank/DDBJ whole genome shotgun (WGS) entry which is preliminary data.</text>
</comment>
<evidence type="ECO:0000313" key="1">
    <source>
        <dbReference type="EMBL" id="GAF98213.1"/>
    </source>
</evidence>
<gene>
    <name evidence="1" type="ORF">S01H1_23512</name>
</gene>
<proteinExistence type="predicted"/>
<name>X0TXA4_9ZZZZ</name>
<dbReference type="AlphaFoldDB" id="X0TXA4"/>
<organism evidence="1">
    <name type="scientific">marine sediment metagenome</name>
    <dbReference type="NCBI Taxonomy" id="412755"/>
    <lineage>
        <taxon>unclassified sequences</taxon>
        <taxon>metagenomes</taxon>
        <taxon>ecological metagenomes</taxon>
    </lineage>
</organism>
<dbReference type="EMBL" id="BARS01013599">
    <property type="protein sequence ID" value="GAF98213.1"/>
    <property type="molecule type" value="Genomic_DNA"/>
</dbReference>
<protein>
    <submittedName>
        <fullName evidence="1">Uncharacterized protein</fullName>
    </submittedName>
</protein>
<sequence>VLEGAGKPIDLDLKSMSYTELTDKNATKERE</sequence>